<organism evidence="1 2">
    <name type="scientific">Halomicronema hongdechloris C2206</name>
    <dbReference type="NCBI Taxonomy" id="1641165"/>
    <lineage>
        <taxon>Bacteria</taxon>
        <taxon>Bacillati</taxon>
        <taxon>Cyanobacteriota</taxon>
        <taxon>Cyanophyceae</taxon>
        <taxon>Nodosilineales</taxon>
        <taxon>Nodosilineaceae</taxon>
        <taxon>Halomicronema</taxon>
    </lineage>
</organism>
<dbReference type="Proteomes" id="UP000191901">
    <property type="component" value="Chromosome"/>
</dbReference>
<dbReference type="AlphaFoldDB" id="A0A1Z3HSK3"/>
<dbReference type="OrthoDB" id="5569763at2"/>
<protein>
    <submittedName>
        <fullName evidence="1">Uncharacterized protein</fullName>
    </submittedName>
</protein>
<sequence>MKFVVCINNQAYPASLEIRKLYQVLEDEQASQCQMLRIIDESGEDYLYPANYFAEIEVPESVQQAFATAS</sequence>
<dbReference type="KEGG" id="hhg:XM38_041940"/>
<accession>A0A1Z3HSK3</accession>
<evidence type="ECO:0000313" key="1">
    <source>
        <dbReference type="EMBL" id="ASC73232.1"/>
    </source>
</evidence>
<name>A0A1Z3HSK3_9CYAN</name>
<dbReference type="STRING" id="1641165.XM38_16665"/>
<dbReference type="EMBL" id="CP021983">
    <property type="protein sequence ID" value="ASC73232.1"/>
    <property type="molecule type" value="Genomic_DNA"/>
</dbReference>
<keyword evidence="2" id="KW-1185">Reference proteome</keyword>
<proteinExistence type="predicted"/>
<gene>
    <name evidence="1" type="ORF">XM38_041940</name>
</gene>
<reference evidence="1 2" key="1">
    <citation type="journal article" date="2016" name="Biochim. Biophys. Acta">
        <title>Characterization of red-shifted phycobilisomes isolated from the chlorophyll f-containing cyanobacterium Halomicronema hongdechloris.</title>
        <authorList>
            <person name="Li Y."/>
            <person name="Lin Y."/>
            <person name="Garvey C.J."/>
            <person name="Birch D."/>
            <person name="Corkery R.W."/>
            <person name="Loughlin P.C."/>
            <person name="Scheer H."/>
            <person name="Willows R.D."/>
            <person name="Chen M."/>
        </authorList>
    </citation>
    <scope>NUCLEOTIDE SEQUENCE [LARGE SCALE GENOMIC DNA]</scope>
    <source>
        <strain evidence="1 2">C2206</strain>
    </source>
</reference>
<evidence type="ECO:0000313" key="2">
    <source>
        <dbReference type="Proteomes" id="UP000191901"/>
    </source>
</evidence>
<dbReference type="RefSeq" id="WP_080811097.1">
    <property type="nucleotide sequence ID" value="NZ_CP021983.2"/>
</dbReference>